<accession>A0A7S4ET34</accession>
<evidence type="ECO:0000313" key="2">
    <source>
        <dbReference type="EMBL" id="CAE0751043.1"/>
    </source>
</evidence>
<keyword evidence="1" id="KW-1133">Transmembrane helix</keyword>
<organism evidence="2">
    <name type="scientific">Chrysotila carterae</name>
    <name type="common">Marine alga</name>
    <name type="synonym">Syracosphaera carterae</name>
    <dbReference type="NCBI Taxonomy" id="13221"/>
    <lineage>
        <taxon>Eukaryota</taxon>
        <taxon>Haptista</taxon>
        <taxon>Haptophyta</taxon>
        <taxon>Prymnesiophyceae</taxon>
        <taxon>Isochrysidales</taxon>
        <taxon>Isochrysidaceae</taxon>
        <taxon>Chrysotila</taxon>
    </lineage>
</organism>
<dbReference type="AlphaFoldDB" id="A0A7S4ET34"/>
<gene>
    <name evidence="2" type="ORF">PCAR00345_LOCUS3628</name>
</gene>
<feature type="transmembrane region" description="Helical" evidence="1">
    <location>
        <begin position="71"/>
        <end position="92"/>
    </location>
</feature>
<keyword evidence="1" id="KW-0812">Transmembrane</keyword>
<proteinExistence type="predicted"/>
<sequence length="169" mass="18707">MSDLRFFKRWFNASIQASKDSYAIGAGGASRVQEAKRLRKGTILEQQSATLETVAQLERSRDSILAFGRRVTAATIALGLSYLVSAAVPFMWTHMSYVTPAQSIFYTALSYPVVQVYRKDKKGGLLRIIAARIRSLGQRGSFSKFATSSVDDRFSGAELSRLSNVLQEI</sequence>
<keyword evidence="1" id="KW-0472">Membrane</keyword>
<dbReference type="EMBL" id="HBIZ01006348">
    <property type="protein sequence ID" value="CAE0751043.1"/>
    <property type="molecule type" value="Transcribed_RNA"/>
</dbReference>
<reference evidence="2" key="1">
    <citation type="submission" date="2021-01" db="EMBL/GenBank/DDBJ databases">
        <authorList>
            <person name="Corre E."/>
            <person name="Pelletier E."/>
            <person name="Niang G."/>
            <person name="Scheremetjew M."/>
            <person name="Finn R."/>
            <person name="Kale V."/>
            <person name="Holt S."/>
            <person name="Cochrane G."/>
            <person name="Meng A."/>
            <person name="Brown T."/>
            <person name="Cohen L."/>
        </authorList>
    </citation>
    <scope>NUCLEOTIDE SEQUENCE</scope>
    <source>
        <strain evidence="2">CCMP645</strain>
    </source>
</reference>
<name>A0A7S4ET34_CHRCT</name>
<protein>
    <submittedName>
        <fullName evidence="2">Uncharacterized protein</fullName>
    </submittedName>
</protein>
<evidence type="ECO:0000256" key="1">
    <source>
        <dbReference type="SAM" id="Phobius"/>
    </source>
</evidence>
<feature type="transmembrane region" description="Helical" evidence="1">
    <location>
        <begin position="98"/>
        <end position="117"/>
    </location>
</feature>